<comment type="caution">
    <text evidence="1">The sequence shown here is derived from an EMBL/GenBank/DDBJ whole genome shotgun (WGS) entry which is preliminary data.</text>
</comment>
<reference evidence="1" key="1">
    <citation type="submission" date="2020-11" db="EMBL/GenBank/DDBJ databases">
        <authorList>
            <consortium name="DOE Joint Genome Institute"/>
            <person name="Ahrendt S."/>
            <person name="Riley R."/>
            <person name="Andreopoulos W."/>
            <person name="LaButti K."/>
            <person name="Pangilinan J."/>
            <person name="Ruiz-duenas F.J."/>
            <person name="Barrasa J.M."/>
            <person name="Sanchez-Garcia M."/>
            <person name="Camarero S."/>
            <person name="Miyauchi S."/>
            <person name="Serrano A."/>
            <person name="Linde D."/>
            <person name="Babiker R."/>
            <person name="Drula E."/>
            <person name="Ayuso-Fernandez I."/>
            <person name="Pacheco R."/>
            <person name="Padilla G."/>
            <person name="Ferreira P."/>
            <person name="Barriuso J."/>
            <person name="Kellner H."/>
            <person name="Castanera R."/>
            <person name="Alfaro M."/>
            <person name="Ramirez L."/>
            <person name="Pisabarro A.G."/>
            <person name="Kuo A."/>
            <person name="Tritt A."/>
            <person name="Lipzen A."/>
            <person name="He G."/>
            <person name="Yan M."/>
            <person name="Ng V."/>
            <person name="Cullen D."/>
            <person name="Martin F."/>
            <person name="Rosso M.-N."/>
            <person name="Henrissat B."/>
            <person name="Hibbett D."/>
            <person name="Martinez A.T."/>
            <person name="Grigoriev I.V."/>
        </authorList>
    </citation>
    <scope>NUCLEOTIDE SEQUENCE</scope>
    <source>
        <strain evidence="1">AH 44721</strain>
    </source>
</reference>
<dbReference type="Proteomes" id="UP000724874">
    <property type="component" value="Unassembled WGS sequence"/>
</dbReference>
<proteinExistence type="predicted"/>
<organism evidence="1 2">
    <name type="scientific">Gymnopilus junonius</name>
    <name type="common">Spectacular rustgill mushroom</name>
    <name type="synonym">Gymnopilus spectabilis subsp. junonius</name>
    <dbReference type="NCBI Taxonomy" id="109634"/>
    <lineage>
        <taxon>Eukaryota</taxon>
        <taxon>Fungi</taxon>
        <taxon>Dikarya</taxon>
        <taxon>Basidiomycota</taxon>
        <taxon>Agaricomycotina</taxon>
        <taxon>Agaricomycetes</taxon>
        <taxon>Agaricomycetidae</taxon>
        <taxon>Agaricales</taxon>
        <taxon>Agaricineae</taxon>
        <taxon>Hymenogastraceae</taxon>
        <taxon>Gymnopilus</taxon>
    </lineage>
</organism>
<gene>
    <name evidence="1" type="ORF">CPB84DRAFT_1747853</name>
</gene>
<accession>A0A9P5TN84</accession>
<dbReference type="AlphaFoldDB" id="A0A9P5TN84"/>
<evidence type="ECO:0000313" key="2">
    <source>
        <dbReference type="Proteomes" id="UP000724874"/>
    </source>
</evidence>
<protein>
    <submittedName>
        <fullName evidence="1">Uncharacterized protein</fullName>
    </submittedName>
</protein>
<sequence length="224" mass="25432">MYVAADRIDQALEARPSHSEKVKFARSHPEFLRAGIKFLTLNQNVEDWMAMMEYLTHSRCTFNRPWKTPHFSNRSRPTGRVIFQVAGYVYDVVSTISTCLILAISNLTQDKFYNGTTTSGKKLWPQNSEDLLPFGSTATIAGLRLWLSTPAEGHVIYKLAVRLALYHAPFSREIFDVDLVMTTTSTHLVFASTYCQIQAVRNPSDDLQTRARINHSFTQPVIAE</sequence>
<name>A0A9P5TN84_GYMJU</name>
<keyword evidence="2" id="KW-1185">Reference proteome</keyword>
<evidence type="ECO:0000313" key="1">
    <source>
        <dbReference type="EMBL" id="KAF8899498.1"/>
    </source>
</evidence>
<dbReference type="OrthoDB" id="3270372at2759"/>
<dbReference type="EMBL" id="JADNYJ010000053">
    <property type="protein sequence ID" value="KAF8899498.1"/>
    <property type="molecule type" value="Genomic_DNA"/>
</dbReference>